<evidence type="ECO:0000313" key="1">
    <source>
        <dbReference type="EMBL" id="GAL24761.1"/>
    </source>
</evidence>
<gene>
    <name evidence="1" type="ORF">JCM19239_7361</name>
</gene>
<keyword evidence="2" id="KW-1185">Reference proteome</keyword>
<proteinExistence type="predicted"/>
<evidence type="ECO:0000313" key="2">
    <source>
        <dbReference type="Proteomes" id="UP000029223"/>
    </source>
</evidence>
<protein>
    <submittedName>
        <fullName evidence="1">Uncharacterized protein</fullName>
    </submittedName>
</protein>
<organism evidence="1 2">
    <name type="scientific">Vibrio variabilis</name>
    <dbReference type="NCBI Taxonomy" id="990271"/>
    <lineage>
        <taxon>Bacteria</taxon>
        <taxon>Pseudomonadati</taxon>
        <taxon>Pseudomonadota</taxon>
        <taxon>Gammaproteobacteria</taxon>
        <taxon>Vibrionales</taxon>
        <taxon>Vibrionaceae</taxon>
        <taxon>Vibrio</taxon>
    </lineage>
</organism>
<sequence length="37" mass="4193">MSLEDVSAKDNGDAALQNVNARSYRYTYLKSLILMKI</sequence>
<name>A0ABQ0J7N7_9VIBR</name>
<reference evidence="2" key="2">
    <citation type="submission" date="2014-09" db="EMBL/GenBank/DDBJ databases">
        <authorList>
            <consortium name="NBRP consortium"/>
            <person name="Sawabe T."/>
            <person name="Meirelles P."/>
            <person name="Nakanishi M."/>
            <person name="Sayaka M."/>
            <person name="Hattori M."/>
            <person name="Ohkuma M."/>
        </authorList>
    </citation>
    <scope>NUCLEOTIDE SEQUENCE [LARGE SCALE GENOMIC DNA]</scope>
    <source>
        <strain evidence="2">JCM 19239</strain>
    </source>
</reference>
<dbReference type="EMBL" id="BBMS01000005">
    <property type="protein sequence ID" value="GAL24761.1"/>
    <property type="molecule type" value="Genomic_DNA"/>
</dbReference>
<dbReference type="Proteomes" id="UP000029223">
    <property type="component" value="Unassembled WGS sequence"/>
</dbReference>
<accession>A0ABQ0J7N7</accession>
<reference evidence="2" key="1">
    <citation type="submission" date="2014-09" db="EMBL/GenBank/DDBJ databases">
        <title>Vibrio variabilis JCM 19239. (C206) whole genome shotgun sequence.</title>
        <authorList>
            <person name="Sawabe T."/>
            <person name="Meirelles P."/>
            <person name="Nakanishi M."/>
            <person name="Sayaka M."/>
            <person name="Hattori M."/>
            <person name="Ohkuma M."/>
        </authorList>
    </citation>
    <scope>NUCLEOTIDE SEQUENCE [LARGE SCALE GENOMIC DNA]</scope>
    <source>
        <strain evidence="2">JCM 19239</strain>
    </source>
</reference>
<comment type="caution">
    <text evidence="1">The sequence shown here is derived from an EMBL/GenBank/DDBJ whole genome shotgun (WGS) entry which is preliminary data.</text>
</comment>